<organism evidence="14">
    <name type="scientific">Cryptomonas curvata</name>
    <dbReference type="NCBI Taxonomy" id="233186"/>
    <lineage>
        <taxon>Eukaryota</taxon>
        <taxon>Cryptophyceae</taxon>
        <taxon>Cryptomonadales</taxon>
        <taxon>Cryptomonadaceae</taxon>
        <taxon>Cryptomonas</taxon>
    </lineage>
</organism>
<keyword evidence="4" id="KW-0349">Heme</keyword>
<evidence type="ECO:0000256" key="4">
    <source>
        <dbReference type="ARBA" id="ARBA00022617"/>
    </source>
</evidence>
<evidence type="ECO:0000256" key="12">
    <source>
        <dbReference type="SAM" id="Phobius"/>
    </source>
</evidence>
<dbReference type="EMBL" id="HBEZ01036723">
    <property type="protein sequence ID" value="CAD8642474.1"/>
    <property type="molecule type" value="Transcribed_RNA"/>
</dbReference>
<evidence type="ECO:0000256" key="2">
    <source>
        <dbReference type="ARBA" id="ARBA00005189"/>
    </source>
</evidence>
<feature type="domain" description="Fatty acid desaturase" evidence="13">
    <location>
        <begin position="3"/>
        <end position="298"/>
    </location>
</feature>
<dbReference type="InterPro" id="IPR005804">
    <property type="entry name" value="FA_desaturase_dom"/>
</dbReference>
<dbReference type="GO" id="GO:0006629">
    <property type="term" value="P:lipid metabolic process"/>
    <property type="evidence" value="ECO:0007669"/>
    <property type="project" value="UniProtKB-KW"/>
</dbReference>
<evidence type="ECO:0000256" key="10">
    <source>
        <dbReference type="ARBA" id="ARBA00023098"/>
    </source>
</evidence>
<evidence type="ECO:0000256" key="1">
    <source>
        <dbReference type="ARBA" id="ARBA00004141"/>
    </source>
</evidence>
<comment type="pathway">
    <text evidence="2">Lipid metabolism.</text>
</comment>
<keyword evidence="5 12" id="KW-0812">Transmembrane</keyword>
<keyword evidence="9" id="KW-0408">Iron</keyword>
<gene>
    <name evidence="14" type="ORF">CCUR1050_LOCUS20158</name>
</gene>
<evidence type="ECO:0000256" key="9">
    <source>
        <dbReference type="ARBA" id="ARBA00023004"/>
    </source>
</evidence>
<feature type="transmembrane region" description="Helical" evidence="12">
    <location>
        <begin position="166"/>
        <end position="186"/>
    </location>
</feature>
<evidence type="ECO:0000313" key="14">
    <source>
        <dbReference type="EMBL" id="CAD8642474.1"/>
    </source>
</evidence>
<evidence type="ECO:0000256" key="8">
    <source>
        <dbReference type="ARBA" id="ARBA00023002"/>
    </source>
</evidence>
<keyword evidence="7 12" id="KW-1133">Transmembrane helix</keyword>
<keyword evidence="8" id="KW-0560">Oxidoreductase</keyword>
<reference evidence="14" key="1">
    <citation type="submission" date="2021-01" db="EMBL/GenBank/DDBJ databases">
        <authorList>
            <person name="Corre E."/>
            <person name="Pelletier E."/>
            <person name="Niang G."/>
            <person name="Scheremetjew M."/>
            <person name="Finn R."/>
            <person name="Kale V."/>
            <person name="Holt S."/>
            <person name="Cochrane G."/>
            <person name="Meng A."/>
            <person name="Brown T."/>
            <person name="Cohen L."/>
        </authorList>
    </citation>
    <scope>NUCLEOTIDE SEQUENCE</scope>
    <source>
        <strain evidence="14">CCAP979/52</strain>
    </source>
</reference>
<dbReference type="GO" id="GO:0016020">
    <property type="term" value="C:membrane"/>
    <property type="evidence" value="ECO:0007669"/>
    <property type="project" value="UniProtKB-SubCell"/>
</dbReference>
<dbReference type="PANTHER" id="PTHR19353">
    <property type="entry name" value="FATTY ACID DESATURASE 2"/>
    <property type="match status" value="1"/>
</dbReference>
<dbReference type="AlphaFoldDB" id="A0A7S0MM38"/>
<accession>A0A7S0MM38</accession>
<evidence type="ECO:0000256" key="7">
    <source>
        <dbReference type="ARBA" id="ARBA00022989"/>
    </source>
</evidence>
<evidence type="ECO:0000256" key="3">
    <source>
        <dbReference type="ARBA" id="ARBA00009295"/>
    </source>
</evidence>
<dbReference type="InterPro" id="IPR012171">
    <property type="entry name" value="Fatty_acid_desaturase"/>
</dbReference>
<evidence type="ECO:0000256" key="5">
    <source>
        <dbReference type="ARBA" id="ARBA00022692"/>
    </source>
</evidence>
<evidence type="ECO:0000256" key="6">
    <source>
        <dbReference type="ARBA" id="ARBA00022723"/>
    </source>
</evidence>
<dbReference type="Pfam" id="PF00487">
    <property type="entry name" value="FA_desaturase"/>
    <property type="match status" value="1"/>
</dbReference>
<dbReference type="PANTHER" id="PTHR19353:SF30">
    <property type="entry name" value="DELTA 8-(E)-SPHINGOLIPID DESATURASE"/>
    <property type="match status" value="1"/>
</dbReference>
<protein>
    <recommendedName>
        <fullName evidence="13">Fatty acid desaturase domain-containing protein</fullName>
    </recommendedName>
</protein>
<dbReference type="GO" id="GO:0016717">
    <property type="term" value="F:oxidoreductase activity, acting on paired donors, with oxidation of a pair of donors resulting in the reduction of molecular oxygen to two molecules of water"/>
    <property type="evidence" value="ECO:0007669"/>
    <property type="project" value="TreeGrafter"/>
</dbReference>
<comment type="subcellular location">
    <subcellularLocation>
        <location evidence="1">Membrane</location>
        <topology evidence="1">Multi-pass membrane protein</topology>
    </subcellularLocation>
</comment>
<comment type="similarity">
    <text evidence="3">Belongs to the fatty acid desaturase type 1 family.</text>
</comment>
<name>A0A7S0MM38_9CRYP</name>
<dbReference type="GO" id="GO:0046872">
    <property type="term" value="F:metal ion binding"/>
    <property type="evidence" value="ECO:0007669"/>
    <property type="project" value="UniProtKB-KW"/>
</dbReference>
<sequence>MVGHHVSHGGYNAQVGPDNRFHRGKFGRGPARRFIDWLDWMLPEAWDVEHNFMHHYELGEASDPDLVERNTHSIRQSRIPLPLKYLEMFALMAMWKWFYYTPNTLKEMYARQQQLAAKRGETVDQPFKLPKAPGDFGDATKQATIKYAIAEAFSFNPKPLWILAKVMAPFFLAHFVAAPAVFYLLFGPAVALTALANLALAEVLTNVHSFAIIAPNHAGRDIYRFTTPVKVKSDEFYLRAVIGSTNYATGGDANDFMHGWLNYQIEHHMFPDLSMLSYQRMAPRIKAICDKYGVPYVQENVFKRVWKTLRISTGQDSMLVWERGD</sequence>
<keyword evidence="11 12" id="KW-0472">Membrane</keyword>
<keyword evidence="10" id="KW-0443">Lipid metabolism</keyword>
<evidence type="ECO:0000259" key="13">
    <source>
        <dbReference type="Pfam" id="PF00487"/>
    </source>
</evidence>
<proteinExistence type="inferred from homology"/>
<evidence type="ECO:0000256" key="11">
    <source>
        <dbReference type="ARBA" id="ARBA00023136"/>
    </source>
</evidence>
<keyword evidence="6" id="KW-0479">Metal-binding</keyword>